<sequence>MRECYAKLNSPWLLRGWQDMPWAITNWKTGLLRQLGQDIFYVAQSCDGQTNFNSPAFLPGHIKLLERLISEGIATECRQGEKLAKVQEYRQAANPLVRGIHWALTGRCNMNCRHCFMESPSGRYGHPGRETIRHFIRQFERANVLQVSLTGGEPLLREDLLEIMEELTARRIRLTEIATNGTLITPRLLEAIKSLGQAPDFKISFDGAGVHDRMRGTWGTEERVSEAIRQVVASGLTVAVSTTLDRDNIEALPRTYELIKELQVPVWLIGRPQTTGNWCGGPAALSTEEMAHACEDLLRRWLDDGQPFYILLERFFGGGPGILERKKLNQSDRSAQAGQPSGPSEPSRLGANHPHGRPGSFTPESYECDSVREKPYLLPDGRLLPCVGFTATDLHEQMPNLLEQELAEVWHASALRDLADMKKREVLAANPECVVCGMFAACGAGCRAYALTESGSLLDRDPMACALWRGGYRERFAAIARADAAAANNHQDGVISPCSK</sequence>
<dbReference type="InterPro" id="IPR006638">
    <property type="entry name" value="Elp3/MiaA/NifB-like_rSAM"/>
</dbReference>
<dbReference type="PATRIC" id="fig|768706.3.peg.3787"/>
<dbReference type="HOGENOM" id="CLU_009273_4_2_9"/>
<keyword evidence="1" id="KW-0949">S-adenosyl-L-methionine</keyword>
<dbReference type="Pfam" id="PF04055">
    <property type="entry name" value="Radical_SAM"/>
    <property type="match status" value="1"/>
</dbReference>
<dbReference type="InterPro" id="IPR007197">
    <property type="entry name" value="rSAM"/>
</dbReference>
<dbReference type="InterPro" id="IPR023885">
    <property type="entry name" value="4Fe4S-binding_SPASM_dom"/>
</dbReference>
<dbReference type="RefSeq" id="WP_014186023.1">
    <property type="nucleotide sequence ID" value="NC_016584.1"/>
</dbReference>
<dbReference type="eggNOG" id="COG0535">
    <property type="taxonomic scope" value="Bacteria"/>
</dbReference>
<dbReference type="KEGG" id="dor:Desor_3752"/>
<reference evidence="7 8" key="2">
    <citation type="journal article" date="2012" name="J. Bacteriol.">
        <title>Complete genome sequences of Desulfosporosinus orientis DSM765T, Desulfosporosinus youngiae DSM17734T, Desulfosporosinus meridiei DSM13257T, and Desulfosporosinus acidiphilus DSM22704T.</title>
        <authorList>
            <person name="Pester M."/>
            <person name="Brambilla E."/>
            <person name="Alazard D."/>
            <person name="Rattei T."/>
            <person name="Weinmaier T."/>
            <person name="Han J."/>
            <person name="Lucas S."/>
            <person name="Lapidus A."/>
            <person name="Cheng J.F."/>
            <person name="Goodwin L."/>
            <person name="Pitluck S."/>
            <person name="Peters L."/>
            <person name="Ovchinnikova G."/>
            <person name="Teshima H."/>
            <person name="Detter J.C."/>
            <person name="Han C.S."/>
            <person name="Tapia R."/>
            <person name="Land M.L."/>
            <person name="Hauser L."/>
            <person name="Kyrpides N.C."/>
            <person name="Ivanova N.N."/>
            <person name="Pagani I."/>
            <person name="Huntmann M."/>
            <person name="Wei C.L."/>
            <person name="Davenport K.W."/>
            <person name="Daligault H."/>
            <person name="Chain P.S."/>
            <person name="Chen A."/>
            <person name="Mavromatis K."/>
            <person name="Markowitz V."/>
            <person name="Szeto E."/>
            <person name="Mikhailova N."/>
            <person name="Pati A."/>
            <person name="Wagner M."/>
            <person name="Woyke T."/>
            <person name="Ollivier B."/>
            <person name="Klenk H.P."/>
            <person name="Spring S."/>
            <person name="Loy A."/>
        </authorList>
    </citation>
    <scope>NUCLEOTIDE SEQUENCE [LARGE SCALE GENOMIC DNA]</scope>
    <source>
        <strain evidence="8">ATCC 19365 / DSM 765 / NCIMB 8382 / VKM B-1628</strain>
    </source>
</reference>
<dbReference type="SFLD" id="SFLDS00029">
    <property type="entry name" value="Radical_SAM"/>
    <property type="match status" value="1"/>
</dbReference>
<organism evidence="7 8">
    <name type="scientific">Desulfosporosinus orientis (strain ATCC 19365 / DSM 765 / NCIMB 8382 / VKM B-1628 / Singapore I)</name>
    <name type="common">Desulfotomaculum orientis</name>
    <dbReference type="NCBI Taxonomy" id="768706"/>
    <lineage>
        <taxon>Bacteria</taxon>
        <taxon>Bacillati</taxon>
        <taxon>Bacillota</taxon>
        <taxon>Clostridia</taxon>
        <taxon>Eubacteriales</taxon>
        <taxon>Desulfitobacteriaceae</taxon>
        <taxon>Desulfosporosinus</taxon>
    </lineage>
</organism>
<keyword evidence="2" id="KW-0479">Metal-binding</keyword>
<feature type="region of interest" description="Disordered" evidence="5">
    <location>
        <begin position="329"/>
        <end position="365"/>
    </location>
</feature>
<dbReference type="InterPro" id="IPR013785">
    <property type="entry name" value="Aldolase_TIM"/>
</dbReference>
<keyword evidence="3" id="KW-0408">Iron</keyword>
<accession>G7W6T3</accession>
<name>G7W6T3_DESOD</name>
<protein>
    <submittedName>
        <fullName evidence="7">Radical SAM additional 4Fe4S-binding domain protein</fullName>
    </submittedName>
</protein>
<dbReference type="EMBL" id="CP003108">
    <property type="protein sequence ID" value="AET69215.1"/>
    <property type="molecule type" value="Genomic_DNA"/>
</dbReference>
<evidence type="ECO:0000313" key="7">
    <source>
        <dbReference type="EMBL" id="AET69215.1"/>
    </source>
</evidence>
<dbReference type="STRING" id="768706.Desor_3752"/>
<feature type="domain" description="Radical SAM core" evidence="6">
    <location>
        <begin position="92"/>
        <end position="304"/>
    </location>
</feature>
<dbReference type="Proteomes" id="UP000006346">
    <property type="component" value="Chromosome"/>
</dbReference>
<keyword evidence="4" id="KW-0411">Iron-sulfur</keyword>
<dbReference type="SFLD" id="SFLDG01386">
    <property type="entry name" value="main_SPASM_domain-containing"/>
    <property type="match status" value="1"/>
</dbReference>
<proteinExistence type="predicted"/>
<evidence type="ECO:0000259" key="6">
    <source>
        <dbReference type="PROSITE" id="PS51918"/>
    </source>
</evidence>
<dbReference type="GO" id="GO:0003824">
    <property type="term" value="F:catalytic activity"/>
    <property type="evidence" value="ECO:0007669"/>
    <property type="project" value="InterPro"/>
</dbReference>
<dbReference type="Gene3D" id="3.20.20.70">
    <property type="entry name" value="Aldolase class I"/>
    <property type="match status" value="1"/>
</dbReference>
<dbReference type="Pfam" id="PF13186">
    <property type="entry name" value="SPASM"/>
    <property type="match status" value="1"/>
</dbReference>
<evidence type="ECO:0000256" key="4">
    <source>
        <dbReference type="ARBA" id="ARBA00023014"/>
    </source>
</evidence>
<reference evidence="8" key="1">
    <citation type="submission" date="2011-11" db="EMBL/GenBank/DDBJ databases">
        <title>Complete sequence of Desulfosporosinus orientis DSM 765.</title>
        <authorList>
            <person name="Lucas S."/>
            <person name="Han J."/>
            <person name="Lapidus A."/>
            <person name="Cheng J.-F."/>
            <person name="Goodwin L."/>
            <person name="Pitluck S."/>
            <person name="Peters L."/>
            <person name="Ovchinnikova G."/>
            <person name="Teshima H."/>
            <person name="Detter J.C."/>
            <person name="Han C."/>
            <person name="Tapia R."/>
            <person name="Land M."/>
            <person name="Hauser L."/>
            <person name="Kyrpides N."/>
            <person name="Ivanova N."/>
            <person name="Pagani I."/>
            <person name="Pester M."/>
            <person name="Spring S."/>
            <person name="Ollivier B."/>
            <person name="Rattei T."/>
            <person name="Klenk H.-P."/>
            <person name="Wagner M."/>
            <person name="Loy A."/>
            <person name="Woyke T."/>
        </authorList>
    </citation>
    <scope>NUCLEOTIDE SEQUENCE [LARGE SCALE GENOMIC DNA]</scope>
    <source>
        <strain evidence="8">ATCC 19365 / DSM 765 / NCIMB 8382 / VKM B-1628</strain>
    </source>
</reference>
<dbReference type="PROSITE" id="PS51918">
    <property type="entry name" value="RADICAL_SAM"/>
    <property type="match status" value="1"/>
</dbReference>
<gene>
    <name evidence="7" type="ordered locus">Desor_3752</name>
</gene>
<evidence type="ECO:0000256" key="2">
    <source>
        <dbReference type="ARBA" id="ARBA00022723"/>
    </source>
</evidence>
<dbReference type="PANTHER" id="PTHR11228:SF7">
    <property type="entry name" value="PQQA PEPTIDE CYCLASE"/>
    <property type="match status" value="1"/>
</dbReference>
<dbReference type="SUPFAM" id="SSF102114">
    <property type="entry name" value="Radical SAM enzymes"/>
    <property type="match status" value="1"/>
</dbReference>
<feature type="compositionally biased region" description="Polar residues" evidence="5">
    <location>
        <begin position="331"/>
        <end position="344"/>
    </location>
</feature>
<dbReference type="SMART" id="SM00729">
    <property type="entry name" value="Elp3"/>
    <property type="match status" value="1"/>
</dbReference>
<dbReference type="InterPro" id="IPR058240">
    <property type="entry name" value="rSAM_sf"/>
</dbReference>
<dbReference type="InterPro" id="IPR050377">
    <property type="entry name" value="Radical_SAM_PqqE_MftC-like"/>
</dbReference>
<dbReference type="AlphaFoldDB" id="G7W6T3"/>
<dbReference type="GO" id="GO:0046872">
    <property type="term" value="F:metal ion binding"/>
    <property type="evidence" value="ECO:0007669"/>
    <property type="project" value="UniProtKB-KW"/>
</dbReference>
<evidence type="ECO:0000256" key="1">
    <source>
        <dbReference type="ARBA" id="ARBA00022691"/>
    </source>
</evidence>
<dbReference type="CDD" id="cd01335">
    <property type="entry name" value="Radical_SAM"/>
    <property type="match status" value="1"/>
</dbReference>
<dbReference type="OrthoDB" id="7021155at2"/>
<keyword evidence="8" id="KW-1185">Reference proteome</keyword>
<dbReference type="PANTHER" id="PTHR11228">
    <property type="entry name" value="RADICAL SAM DOMAIN PROTEIN"/>
    <property type="match status" value="1"/>
</dbReference>
<evidence type="ECO:0000256" key="5">
    <source>
        <dbReference type="SAM" id="MobiDB-lite"/>
    </source>
</evidence>
<evidence type="ECO:0000256" key="3">
    <source>
        <dbReference type="ARBA" id="ARBA00023004"/>
    </source>
</evidence>
<dbReference type="SFLD" id="SFLDG01067">
    <property type="entry name" value="SPASM/twitch_domain_containing"/>
    <property type="match status" value="1"/>
</dbReference>
<evidence type="ECO:0000313" key="8">
    <source>
        <dbReference type="Proteomes" id="UP000006346"/>
    </source>
</evidence>
<dbReference type="NCBIfam" id="TIGR04085">
    <property type="entry name" value="rSAM_more_4Fe4S"/>
    <property type="match status" value="1"/>
</dbReference>
<dbReference type="GO" id="GO:0051536">
    <property type="term" value="F:iron-sulfur cluster binding"/>
    <property type="evidence" value="ECO:0007669"/>
    <property type="project" value="UniProtKB-KW"/>
</dbReference>